<dbReference type="Proteomes" id="UP001499882">
    <property type="component" value="Unassembled WGS sequence"/>
</dbReference>
<organism evidence="1 2">
    <name type="scientific">Nocardioides endophyticus</name>
    <dbReference type="NCBI Taxonomy" id="1353775"/>
    <lineage>
        <taxon>Bacteria</taxon>
        <taxon>Bacillati</taxon>
        <taxon>Actinomycetota</taxon>
        <taxon>Actinomycetes</taxon>
        <taxon>Propionibacteriales</taxon>
        <taxon>Nocardioidaceae</taxon>
        <taxon>Nocardioides</taxon>
    </lineage>
</organism>
<sequence length="264" mass="28377">MVRAEGKDARWVSARGLPSFFRVPTLNDPWSATQQPVPLSRFLPDPSVPVQPPAIESARNEGSGLQLRDAVISGAVGDAPVMAAAATACSLNYTSWNDFSFWNGSRQSISHCYCYAANYSPGMFGTPGVAGGNNGIRSRTPYASDRPTATQFANALKADGWKESCTGASLCIVAYLGKITDRASGNVVFWDFHFYRKNLNGSAVRWCHKPGSRTARNTDSSGNYITAPVDANRTTIDGPYEIHYGENVGTFYSPAGTRSVVISG</sequence>
<comment type="caution">
    <text evidence="1">The sequence shown here is derived from an EMBL/GenBank/DDBJ whole genome shotgun (WGS) entry which is preliminary data.</text>
</comment>
<dbReference type="EMBL" id="BAABKN010000009">
    <property type="protein sequence ID" value="GAA4732493.1"/>
    <property type="molecule type" value="Genomic_DNA"/>
</dbReference>
<protein>
    <submittedName>
        <fullName evidence="1">Uncharacterized protein</fullName>
    </submittedName>
</protein>
<evidence type="ECO:0000313" key="2">
    <source>
        <dbReference type="Proteomes" id="UP001499882"/>
    </source>
</evidence>
<proteinExistence type="predicted"/>
<keyword evidence="2" id="KW-1185">Reference proteome</keyword>
<name>A0ABP8YJY7_9ACTN</name>
<evidence type="ECO:0000313" key="1">
    <source>
        <dbReference type="EMBL" id="GAA4732493.1"/>
    </source>
</evidence>
<gene>
    <name evidence="1" type="ORF">GCM10023350_14860</name>
</gene>
<reference evidence="2" key="1">
    <citation type="journal article" date="2019" name="Int. J. Syst. Evol. Microbiol.">
        <title>The Global Catalogue of Microorganisms (GCM) 10K type strain sequencing project: providing services to taxonomists for standard genome sequencing and annotation.</title>
        <authorList>
            <consortium name="The Broad Institute Genomics Platform"/>
            <consortium name="The Broad Institute Genome Sequencing Center for Infectious Disease"/>
            <person name="Wu L."/>
            <person name="Ma J."/>
        </authorList>
    </citation>
    <scope>NUCLEOTIDE SEQUENCE [LARGE SCALE GENOMIC DNA]</scope>
    <source>
        <strain evidence="2">JCM 18532</strain>
    </source>
</reference>
<accession>A0ABP8YJY7</accession>